<dbReference type="SMART" id="SM00408">
    <property type="entry name" value="IGc2"/>
    <property type="match status" value="1"/>
</dbReference>
<keyword evidence="3" id="KW-0393">Immunoglobulin domain</keyword>
<feature type="domain" description="Ig-like" evidence="5">
    <location>
        <begin position="9"/>
        <end position="120"/>
    </location>
</feature>
<keyword evidence="4" id="KW-0732">Signal</keyword>
<dbReference type="GO" id="GO:0005102">
    <property type="term" value="F:signaling receptor binding"/>
    <property type="evidence" value="ECO:0007669"/>
    <property type="project" value="TreeGrafter"/>
</dbReference>
<dbReference type="Ensembl" id="ENSSFAT00005000149.1">
    <property type="protein sequence ID" value="ENSSFAP00005000140.1"/>
    <property type="gene ID" value="ENSSFAG00005000140.1"/>
</dbReference>
<reference evidence="6" key="1">
    <citation type="submission" date="2019-06" db="EMBL/GenBank/DDBJ databases">
        <authorList>
            <consortium name="Wellcome Sanger Institute Data Sharing"/>
        </authorList>
    </citation>
    <scope>NUCLEOTIDE SEQUENCE [LARGE SCALE GENOMIC DNA]</scope>
</reference>
<dbReference type="InterPro" id="IPR036179">
    <property type="entry name" value="Ig-like_dom_sf"/>
</dbReference>
<dbReference type="Pfam" id="PF07686">
    <property type="entry name" value="V-set"/>
    <property type="match status" value="1"/>
</dbReference>
<evidence type="ECO:0000256" key="2">
    <source>
        <dbReference type="ARBA" id="ARBA00023136"/>
    </source>
</evidence>
<evidence type="ECO:0000313" key="6">
    <source>
        <dbReference type="Ensembl" id="ENSSFAP00005000140.1"/>
    </source>
</evidence>
<dbReference type="PROSITE" id="PS50835">
    <property type="entry name" value="IG_LIKE"/>
    <property type="match status" value="1"/>
</dbReference>
<evidence type="ECO:0000256" key="4">
    <source>
        <dbReference type="SAM" id="SignalP"/>
    </source>
</evidence>
<sequence length="197" mass="22409">CWSGWILLLSLILRSGENISAVEGQTVSLPCEAPNQETIRVVEWTRPDLGENPDVLSYKYGHFDRDNHRSYKNRVDLKNVKDGDVSLIMKNVAFRDSGTYKCFIAQGGESNNIKLISSISLSVVSEKFPQGELACGGQAFIATSLFDPSMSALPLIYLLHNDKNSRHRRIKKQCCYERLAKDRYCCFDVLFHFYTLM</sequence>
<dbReference type="OMA" id="ISKREGW"/>
<protein>
    <recommendedName>
        <fullName evidence="5">Ig-like domain-containing protein</fullName>
    </recommendedName>
</protein>
<name>A0A672F810_SALFA</name>
<organism evidence="6 7">
    <name type="scientific">Salarias fasciatus</name>
    <name type="common">Jewelled blenny</name>
    <name type="synonym">Blennius fasciatus</name>
    <dbReference type="NCBI Taxonomy" id="181472"/>
    <lineage>
        <taxon>Eukaryota</taxon>
        <taxon>Metazoa</taxon>
        <taxon>Chordata</taxon>
        <taxon>Craniata</taxon>
        <taxon>Vertebrata</taxon>
        <taxon>Euteleostomi</taxon>
        <taxon>Actinopterygii</taxon>
        <taxon>Neopterygii</taxon>
        <taxon>Teleostei</taxon>
        <taxon>Neoteleostei</taxon>
        <taxon>Acanthomorphata</taxon>
        <taxon>Ovalentaria</taxon>
        <taxon>Blenniimorphae</taxon>
        <taxon>Blenniiformes</taxon>
        <taxon>Blennioidei</taxon>
        <taxon>Blenniidae</taxon>
        <taxon>Salariinae</taxon>
        <taxon>Salarias</taxon>
    </lineage>
</organism>
<reference evidence="6" key="2">
    <citation type="submission" date="2025-08" db="UniProtKB">
        <authorList>
            <consortium name="Ensembl"/>
        </authorList>
    </citation>
    <scope>IDENTIFICATION</scope>
</reference>
<reference evidence="6" key="3">
    <citation type="submission" date="2025-09" db="UniProtKB">
        <authorList>
            <consortium name="Ensembl"/>
        </authorList>
    </citation>
    <scope>IDENTIFICATION</scope>
</reference>
<dbReference type="InterPro" id="IPR003599">
    <property type="entry name" value="Ig_sub"/>
</dbReference>
<dbReference type="PANTHER" id="PTHR24100">
    <property type="entry name" value="BUTYROPHILIN"/>
    <property type="match status" value="1"/>
</dbReference>
<dbReference type="SMART" id="SM00409">
    <property type="entry name" value="IG"/>
    <property type="match status" value="1"/>
</dbReference>
<dbReference type="GO" id="GO:0001817">
    <property type="term" value="P:regulation of cytokine production"/>
    <property type="evidence" value="ECO:0007669"/>
    <property type="project" value="TreeGrafter"/>
</dbReference>
<dbReference type="GO" id="GO:0009897">
    <property type="term" value="C:external side of plasma membrane"/>
    <property type="evidence" value="ECO:0007669"/>
    <property type="project" value="TreeGrafter"/>
</dbReference>
<dbReference type="InterPro" id="IPR013106">
    <property type="entry name" value="Ig_V-set"/>
</dbReference>
<proteinExistence type="predicted"/>
<feature type="chain" id="PRO_5025449027" description="Ig-like domain-containing protein" evidence="4">
    <location>
        <begin position="25"/>
        <end position="197"/>
    </location>
</feature>
<evidence type="ECO:0000256" key="3">
    <source>
        <dbReference type="ARBA" id="ARBA00023319"/>
    </source>
</evidence>
<dbReference type="SMART" id="SM00406">
    <property type="entry name" value="IGv"/>
    <property type="match status" value="1"/>
</dbReference>
<evidence type="ECO:0000256" key="1">
    <source>
        <dbReference type="ARBA" id="ARBA00004370"/>
    </source>
</evidence>
<keyword evidence="7" id="KW-1185">Reference proteome</keyword>
<evidence type="ECO:0000259" key="5">
    <source>
        <dbReference type="PROSITE" id="PS50835"/>
    </source>
</evidence>
<comment type="subcellular location">
    <subcellularLocation>
        <location evidence="1">Membrane</location>
    </subcellularLocation>
</comment>
<dbReference type="InterPro" id="IPR003598">
    <property type="entry name" value="Ig_sub2"/>
</dbReference>
<accession>A0A672F810</accession>
<dbReference type="InterPro" id="IPR050504">
    <property type="entry name" value="IgSF_BTN/MOG"/>
</dbReference>
<dbReference type="PANTHER" id="PTHR24100:SF151">
    <property type="entry name" value="ICOS LIGAND"/>
    <property type="match status" value="1"/>
</dbReference>
<dbReference type="Gene3D" id="2.60.40.10">
    <property type="entry name" value="Immunoglobulins"/>
    <property type="match status" value="1"/>
</dbReference>
<dbReference type="GO" id="GO:0050852">
    <property type="term" value="P:T cell receptor signaling pathway"/>
    <property type="evidence" value="ECO:0007669"/>
    <property type="project" value="TreeGrafter"/>
</dbReference>
<evidence type="ECO:0000313" key="7">
    <source>
        <dbReference type="Proteomes" id="UP000472267"/>
    </source>
</evidence>
<keyword evidence="2" id="KW-0472">Membrane</keyword>
<dbReference type="AlphaFoldDB" id="A0A672F810"/>
<dbReference type="InterPro" id="IPR007110">
    <property type="entry name" value="Ig-like_dom"/>
</dbReference>
<feature type="signal peptide" evidence="4">
    <location>
        <begin position="1"/>
        <end position="24"/>
    </location>
</feature>
<dbReference type="InParanoid" id="A0A672F810"/>
<dbReference type="InterPro" id="IPR013783">
    <property type="entry name" value="Ig-like_fold"/>
</dbReference>
<dbReference type="Proteomes" id="UP000472267">
    <property type="component" value="Chromosome 3"/>
</dbReference>
<dbReference type="SUPFAM" id="SSF48726">
    <property type="entry name" value="Immunoglobulin"/>
    <property type="match status" value="1"/>
</dbReference>